<sequence length="86" mass="9233">MSSDNESYSFNLSSCLVSTIELLSTSIMMSFVGRRTRSVLISGSGSSSDSAELSSGESNGEDDEVFGVENLCCLVVKCCRFYCLFG</sequence>
<feature type="region of interest" description="Disordered" evidence="1">
    <location>
        <begin position="41"/>
        <end position="61"/>
    </location>
</feature>
<name>A0A396GZV8_MEDTR</name>
<dbReference type="Proteomes" id="UP000265566">
    <property type="component" value="Chromosome 7"/>
</dbReference>
<comment type="caution">
    <text evidence="3">The sequence shown here is derived from an EMBL/GenBank/DDBJ whole genome shotgun (WGS) entry which is preliminary data.</text>
</comment>
<evidence type="ECO:0000313" key="3">
    <source>
        <dbReference type="EMBL" id="RHN46656.1"/>
    </source>
</evidence>
<protein>
    <recommendedName>
        <fullName evidence="4">Transmembrane protein</fullName>
    </recommendedName>
</protein>
<gene>
    <name evidence="3" type="ORF">MtrunA17_Chr7g0244581</name>
</gene>
<proteinExistence type="predicted"/>
<evidence type="ECO:0000256" key="2">
    <source>
        <dbReference type="SAM" id="Phobius"/>
    </source>
</evidence>
<dbReference type="Gramene" id="rna41175">
    <property type="protein sequence ID" value="RHN46656.1"/>
    <property type="gene ID" value="gene41175"/>
</dbReference>
<feature type="compositionally biased region" description="Low complexity" evidence="1">
    <location>
        <begin position="42"/>
        <end position="58"/>
    </location>
</feature>
<organism evidence="3">
    <name type="scientific">Medicago truncatula</name>
    <name type="common">Barrel medic</name>
    <name type="synonym">Medicago tribuloides</name>
    <dbReference type="NCBI Taxonomy" id="3880"/>
    <lineage>
        <taxon>Eukaryota</taxon>
        <taxon>Viridiplantae</taxon>
        <taxon>Streptophyta</taxon>
        <taxon>Embryophyta</taxon>
        <taxon>Tracheophyta</taxon>
        <taxon>Spermatophyta</taxon>
        <taxon>Magnoliopsida</taxon>
        <taxon>eudicotyledons</taxon>
        <taxon>Gunneridae</taxon>
        <taxon>Pentapetalae</taxon>
        <taxon>rosids</taxon>
        <taxon>fabids</taxon>
        <taxon>Fabales</taxon>
        <taxon>Fabaceae</taxon>
        <taxon>Papilionoideae</taxon>
        <taxon>50 kb inversion clade</taxon>
        <taxon>NPAAA clade</taxon>
        <taxon>Hologalegina</taxon>
        <taxon>IRL clade</taxon>
        <taxon>Trifolieae</taxon>
        <taxon>Medicago</taxon>
    </lineage>
</organism>
<feature type="transmembrane region" description="Helical" evidence="2">
    <location>
        <begin position="12"/>
        <end position="32"/>
    </location>
</feature>
<accession>A0A396GZV8</accession>
<keyword evidence="2" id="KW-0812">Transmembrane</keyword>
<evidence type="ECO:0008006" key="4">
    <source>
        <dbReference type="Google" id="ProtNLM"/>
    </source>
</evidence>
<reference evidence="3" key="1">
    <citation type="journal article" date="2018" name="Nat. Plants">
        <title>Whole-genome landscape of Medicago truncatula symbiotic genes.</title>
        <authorList>
            <person name="Pecrix Y."/>
            <person name="Gamas P."/>
            <person name="Carrere S."/>
        </authorList>
    </citation>
    <scope>NUCLEOTIDE SEQUENCE</scope>
    <source>
        <tissue evidence="3">Leaves</tissue>
    </source>
</reference>
<dbReference type="AlphaFoldDB" id="A0A396GZV8"/>
<keyword evidence="2" id="KW-0472">Membrane</keyword>
<dbReference type="EMBL" id="PSQE01000007">
    <property type="protein sequence ID" value="RHN46656.1"/>
    <property type="molecule type" value="Genomic_DNA"/>
</dbReference>
<keyword evidence="2" id="KW-1133">Transmembrane helix</keyword>
<evidence type="ECO:0000256" key="1">
    <source>
        <dbReference type="SAM" id="MobiDB-lite"/>
    </source>
</evidence>